<evidence type="ECO:0000256" key="9">
    <source>
        <dbReference type="ARBA" id="ARBA00023136"/>
    </source>
</evidence>
<dbReference type="Gene3D" id="3.80.10.10">
    <property type="entry name" value="Ribonuclease Inhibitor"/>
    <property type="match status" value="1"/>
</dbReference>
<keyword evidence="10" id="KW-0675">Receptor</keyword>
<dbReference type="OrthoDB" id="676979at2759"/>
<comment type="subcellular location">
    <subcellularLocation>
        <location evidence="1">Cell membrane</location>
        <topology evidence="1">Single-pass type I membrane protein</topology>
    </subcellularLocation>
</comment>
<dbReference type="PANTHER" id="PTHR48052">
    <property type="entry name" value="UNNAMED PRODUCT"/>
    <property type="match status" value="1"/>
</dbReference>
<evidence type="ECO:0000256" key="7">
    <source>
        <dbReference type="ARBA" id="ARBA00022737"/>
    </source>
</evidence>
<dbReference type="AlphaFoldDB" id="A0A2U1MZ91"/>
<keyword evidence="3" id="KW-1003">Cell membrane</keyword>
<organism evidence="13 14">
    <name type="scientific">Artemisia annua</name>
    <name type="common">Sweet wormwood</name>
    <dbReference type="NCBI Taxonomy" id="35608"/>
    <lineage>
        <taxon>Eukaryota</taxon>
        <taxon>Viridiplantae</taxon>
        <taxon>Streptophyta</taxon>
        <taxon>Embryophyta</taxon>
        <taxon>Tracheophyta</taxon>
        <taxon>Spermatophyta</taxon>
        <taxon>Magnoliopsida</taxon>
        <taxon>eudicotyledons</taxon>
        <taxon>Gunneridae</taxon>
        <taxon>Pentapetalae</taxon>
        <taxon>asterids</taxon>
        <taxon>campanulids</taxon>
        <taxon>Asterales</taxon>
        <taxon>Asteraceae</taxon>
        <taxon>Asteroideae</taxon>
        <taxon>Anthemideae</taxon>
        <taxon>Artemisiinae</taxon>
        <taxon>Artemisia</taxon>
    </lineage>
</organism>
<keyword evidence="6 12" id="KW-0732">Signal</keyword>
<evidence type="ECO:0000256" key="4">
    <source>
        <dbReference type="ARBA" id="ARBA00022614"/>
    </source>
</evidence>
<dbReference type="InterPro" id="IPR032675">
    <property type="entry name" value="LRR_dom_sf"/>
</dbReference>
<evidence type="ECO:0000256" key="5">
    <source>
        <dbReference type="ARBA" id="ARBA00022692"/>
    </source>
</evidence>
<feature type="signal peptide" evidence="12">
    <location>
        <begin position="1"/>
        <end position="21"/>
    </location>
</feature>
<dbReference type="Proteomes" id="UP000245207">
    <property type="component" value="Unassembled WGS sequence"/>
</dbReference>
<evidence type="ECO:0000256" key="1">
    <source>
        <dbReference type="ARBA" id="ARBA00004251"/>
    </source>
</evidence>
<keyword evidence="4" id="KW-0433">Leucine-rich repeat</keyword>
<proteinExistence type="inferred from homology"/>
<keyword evidence="7" id="KW-0677">Repeat</keyword>
<evidence type="ECO:0000256" key="6">
    <source>
        <dbReference type="ARBA" id="ARBA00022729"/>
    </source>
</evidence>
<evidence type="ECO:0000313" key="13">
    <source>
        <dbReference type="EMBL" id="PWA66563.1"/>
    </source>
</evidence>
<protein>
    <submittedName>
        <fullName evidence="13">ROP-interactive CRIB motif-containing protein</fullName>
    </submittedName>
</protein>
<dbReference type="PANTHER" id="PTHR48052:SF33">
    <property type="entry name" value="OS01G0623000 PROTEIN"/>
    <property type="match status" value="1"/>
</dbReference>
<dbReference type="FunFam" id="3.80.10.10:FF:000383">
    <property type="entry name" value="Leucine-rich repeat receptor protein kinase EMS1"/>
    <property type="match status" value="1"/>
</dbReference>
<evidence type="ECO:0000256" key="3">
    <source>
        <dbReference type="ARBA" id="ARBA00022475"/>
    </source>
</evidence>
<keyword evidence="9" id="KW-0472">Membrane</keyword>
<dbReference type="SUPFAM" id="SSF52058">
    <property type="entry name" value="L domain-like"/>
    <property type="match status" value="1"/>
</dbReference>
<reference evidence="13 14" key="1">
    <citation type="journal article" date="2018" name="Mol. Plant">
        <title>The genome of Artemisia annua provides insight into the evolution of Asteraceae family and artemisinin biosynthesis.</title>
        <authorList>
            <person name="Shen Q."/>
            <person name="Zhang L."/>
            <person name="Liao Z."/>
            <person name="Wang S."/>
            <person name="Yan T."/>
            <person name="Shi P."/>
            <person name="Liu M."/>
            <person name="Fu X."/>
            <person name="Pan Q."/>
            <person name="Wang Y."/>
            <person name="Lv Z."/>
            <person name="Lu X."/>
            <person name="Zhang F."/>
            <person name="Jiang W."/>
            <person name="Ma Y."/>
            <person name="Chen M."/>
            <person name="Hao X."/>
            <person name="Li L."/>
            <person name="Tang Y."/>
            <person name="Lv G."/>
            <person name="Zhou Y."/>
            <person name="Sun X."/>
            <person name="Brodelius P.E."/>
            <person name="Rose J.K.C."/>
            <person name="Tang K."/>
        </authorList>
    </citation>
    <scope>NUCLEOTIDE SEQUENCE [LARGE SCALE GENOMIC DNA]</scope>
    <source>
        <strain evidence="14">cv. Huhao1</strain>
        <tissue evidence="13">Leaf</tissue>
    </source>
</reference>
<evidence type="ECO:0000256" key="8">
    <source>
        <dbReference type="ARBA" id="ARBA00022989"/>
    </source>
</evidence>
<dbReference type="PROSITE" id="PS51450">
    <property type="entry name" value="LRR"/>
    <property type="match status" value="1"/>
</dbReference>
<dbReference type="EMBL" id="PKPP01004003">
    <property type="protein sequence ID" value="PWA66563.1"/>
    <property type="molecule type" value="Genomic_DNA"/>
</dbReference>
<evidence type="ECO:0000256" key="10">
    <source>
        <dbReference type="ARBA" id="ARBA00023170"/>
    </source>
</evidence>
<accession>A0A2U1MZ91</accession>
<dbReference type="InterPro" id="IPR001611">
    <property type="entry name" value="Leu-rich_rpt"/>
</dbReference>
<comment type="caution">
    <text evidence="13">The sequence shown here is derived from an EMBL/GenBank/DDBJ whole genome shotgun (WGS) entry which is preliminary data.</text>
</comment>
<feature type="chain" id="PRO_5015525912" evidence="12">
    <location>
        <begin position="22"/>
        <end position="386"/>
    </location>
</feature>
<evidence type="ECO:0000256" key="11">
    <source>
        <dbReference type="ARBA" id="ARBA00023180"/>
    </source>
</evidence>
<comment type="similarity">
    <text evidence="2">Belongs to the RLP family.</text>
</comment>
<name>A0A2U1MZ91_ARTAN</name>
<keyword evidence="11" id="KW-0325">Glycoprotein</keyword>
<dbReference type="GO" id="GO:0005886">
    <property type="term" value="C:plasma membrane"/>
    <property type="evidence" value="ECO:0007669"/>
    <property type="project" value="UniProtKB-SubCell"/>
</dbReference>
<evidence type="ECO:0000313" key="14">
    <source>
        <dbReference type="Proteomes" id="UP000245207"/>
    </source>
</evidence>
<sequence>MAFTFFTLTFILTLLITTTNSQPSLNSVEQEALYRVLDSLNSNIPWRTLFPDDLCTSPPHGVNPSIYGSLTLVNGENMKGLRRLVITGSNVSGEIPSGFGELSNLEEVTLSRNNLAGNLPQNLSNLKKVKVVDFSQNGLEGNIPANIGNLESLVKLDLSFNKFSGEFPMSMKGLRSLEFLDLSYNNFYNIGIPLVLKDMSKLKGVYLSGNELGGVIPDIWGKLRGLNEIGLSSVGLVGNIPSSMGVYLGNLTYLALDNNKLIGSVPMEFERLEKLNELNLMNNSLSGMLPFSTKFVTRVGGKLKVQGNDELCVDERVIWSFAKVNGNLGKLKLCLHKGGYMPLQGQNIDDQQLRILGSLQLGGPGKLWIFPFLSVNRCSYAKLGED</sequence>
<gene>
    <name evidence="13" type="ORF">CTI12_AA326270</name>
</gene>
<evidence type="ECO:0000256" key="2">
    <source>
        <dbReference type="ARBA" id="ARBA00009592"/>
    </source>
</evidence>
<dbReference type="Pfam" id="PF00560">
    <property type="entry name" value="LRR_1"/>
    <property type="match status" value="6"/>
</dbReference>
<evidence type="ECO:0000256" key="12">
    <source>
        <dbReference type="SAM" id="SignalP"/>
    </source>
</evidence>
<keyword evidence="5" id="KW-0812">Transmembrane</keyword>
<keyword evidence="14" id="KW-1185">Reference proteome</keyword>
<keyword evidence="8" id="KW-1133">Transmembrane helix</keyword>
<dbReference type="STRING" id="35608.A0A2U1MZ91"/>